<dbReference type="Gene3D" id="3.80.10.10">
    <property type="entry name" value="Ribonuclease Inhibitor"/>
    <property type="match status" value="1"/>
</dbReference>
<dbReference type="SMART" id="SM00367">
    <property type="entry name" value="LRR_CC"/>
    <property type="match status" value="6"/>
</dbReference>
<sequence length="256" mass="28312">MSDDFGTSLLQLCLRCLVRSFARYSNDVQSLPPNLKDKLLKIMSMQSAVTDENISQVLHPGLQKLDLRDCNISDDGLMLLQVCTQLRKINLNSRQYTLSITSEGLKVVASSCPHLSEVCLKRCRNVSDEGIVALAQQCKLLQIINIGGCLSITDASLHALGKHCRFLHSVDFSATKVSDAGVIGLVSGVCSQIIKEIHMNRCVNLTDDAVESVLINCPQIFILLFHDCPLITDRSREALEQLVGPNKIKQVTWTVY</sequence>
<dbReference type="GO" id="GO:0019005">
    <property type="term" value="C:SCF ubiquitin ligase complex"/>
    <property type="evidence" value="ECO:0007669"/>
    <property type="project" value="TreeGrafter"/>
</dbReference>
<dbReference type="OrthoDB" id="10257471at2759"/>
<dbReference type="KEGG" id="cmk:103181857"/>
<evidence type="ECO:0000259" key="3">
    <source>
        <dbReference type="Pfam" id="PF25372"/>
    </source>
</evidence>
<evidence type="ECO:0000256" key="1">
    <source>
        <dbReference type="ARBA" id="ARBA00038257"/>
    </source>
</evidence>
<dbReference type="STRING" id="7868.ENSCMIP00000000367"/>
<gene>
    <name evidence="5" type="primary">amn1</name>
</gene>
<dbReference type="InterPro" id="IPR006553">
    <property type="entry name" value="Leu-rich_rpt_Cys-con_subtyp"/>
</dbReference>
<dbReference type="Ensembl" id="ENSCMIT00000000403.1">
    <property type="protein sequence ID" value="ENSCMIP00000000367.1"/>
    <property type="gene ID" value="ENSCMIG00000000278.1"/>
</dbReference>
<feature type="domain" description="F-box/LRR-repeat protein 15-like leucin rich repeat" evidence="3">
    <location>
        <begin position="47"/>
        <end position="241"/>
    </location>
</feature>
<protein>
    <recommendedName>
        <fullName evidence="2">Protein AMN1 homolog</fullName>
    </recommendedName>
</protein>
<dbReference type="PANTHER" id="PTHR13318">
    <property type="entry name" value="PARTNER OF PAIRED, ISOFORM B-RELATED"/>
    <property type="match status" value="1"/>
</dbReference>
<name>V9L856_CALMI</name>
<reference evidence="4 6" key="3">
    <citation type="journal article" date="2014" name="Nature">
        <title>Elephant shark genome provides unique insights into gnathostome evolution.</title>
        <authorList>
            <consortium name="International Elephant Shark Genome Sequencing Consortium"/>
            <person name="Venkatesh B."/>
            <person name="Lee A.P."/>
            <person name="Ravi V."/>
            <person name="Maurya A.K."/>
            <person name="Lian M.M."/>
            <person name="Swann J.B."/>
            <person name="Ohta Y."/>
            <person name="Flajnik M.F."/>
            <person name="Sutoh Y."/>
            <person name="Kasahara M."/>
            <person name="Hoon S."/>
            <person name="Gangu V."/>
            <person name="Roy S.W."/>
            <person name="Irimia M."/>
            <person name="Korzh V."/>
            <person name="Kondrychyn I."/>
            <person name="Lim Z.W."/>
            <person name="Tay B.H."/>
            <person name="Tohari S."/>
            <person name="Kong K.W."/>
            <person name="Ho S."/>
            <person name="Lorente-Galdos B."/>
            <person name="Quilez J."/>
            <person name="Marques-Bonet T."/>
            <person name="Raney B.J."/>
            <person name="Ingham P.W."/>
            <person name="Tay A."/>
            <person name="Hillier L.W."/>
            <person name="Minx P."/>
            <person name="Boehm T."/>
            <person name="Wilson R.K."/>
            <person name="Brenner S."/>
            <person name="Warren W.C."/>
        </authorList>
    </citation>
    <scope>NUCLEOTIDE SEQUENCE</scope>
    <source>
        <tissue evidence="4">Heart</tissue>
    </source>
</reference>
<comment type="similarity">
    <text evidence="1">Belongs to the AMN1 family.</text>
</comment>
<dbReference type="SUPFAM" id="SSF52047">
    <property type="entry name" value="RNI-like"/>
    <property type="match status" value="1"/>
</dbReference>
<dbReference type="GeneTree" id="ENSGT00730000111305"/>
<accession>V9L856</accession>
<dbReference type="GeneID" id="103181857"/>
<dbReference type="OMA" id="MSWDGAG"/>
<dbReference type="GO" id="GO:0031146">
    <property type="term" value="P:SCF-dependent proteasomal ubiquitin-dependent protein catabolic process"/>
    <property type="evidence" value="ECO:0007669"/>
    <property type="project" value="TreeGrafter"/>
</dbReference>
<reference evidence="6" key="1">
    <citation type="journal article" date="2006" name="Science">
        <title>Ancient noncoding elements conserved in the human genome.</title>
        <authorList>
            <person name="Venkatesh B."/>
            <person name="Kirkness E.F."/>
            <person name="Loh Y.H."/>
            <person name="Halpern A.L."/>
            <person name="Lee A.P."/>
            <person name="Johnson J."/>
            <person name="Dandona N."/>
            <person name="Viswanathan L.D."/>
            <person name="Tay A."/>
            <person name="Venter J.C."/>
            <person name="Strausberg R.L."/>
            <person name="Brenner S."/>
        </authorList>
    </citation>
    <scope>NUCLEOTIDE SEQUENCE [LARGE SCALE GENOMIC DNA]</scope>
</reference>
<dbReference type="InterPro" id="IPR032675">
    <property type="entry name" value="LRR_dom_sf"/>
</dbReference>
<dbReference type="AlphaFoldDB" id="V9L856"/>
<evidence type="ECO:0000313" key="6">
    <source>
        <dbReference type="Proteomes" id="UP000314986"/>
    </source>
</evidence>
<organism evidence="4">
    <name type="scientific">Callorhinchus milii</name>
    <name type="common">Ghost shark</name>
    <dbReference type="NCBI Taxonomy" id="7868"/>
    <lineage>
        <taxon>Eukaryota</taxon>
        <taxon>Metazoa</taxon>
        <taxon>Chordata</taxon>
        <taxon>Craniata</taxon>
        <taxon>Vertebrata</taxon>
        <taxon>Chondrichthyes</taxon>
        <taxon>Holocephali</taxon>
        <taxon>Chimaeriformes</taxon>
        <taxon>Callorhinchidae</taxon>
        <taxon>Callorhinchus</taxon>
    </lineage>
</organism>
<evidence type="ECO:0000313" key="5">
    <source>
        <dbReference type="Ensembl" id="ENSCMIP00000000367.1"/>
    </source>
</evidence>
<dbReference type="PANTHER" id="PTHR13318:SF254">
    <property type="entry name" value="PROTEIN AMN1 HOMOLOG"/>
    <property type="match status" value="1"/>
</dbReference>
<evidence type="ECO:0000256" key="2">
    <source>
        <dbReference type="ARBA" id="ARBA00039628"/>
    </source>
</evidence>
<dbReference type="EMBL" id="JW875868">
    <property type="protein sequence ID" value="AFP08385.1"/>
    <property type="molecule type" value="mRNA"/>
</dbReference>
<keyword evidence="6" id="KW-1185">Reference proteome</keyword>
<dbReference type="RefSeq" id="XP_007896791.1">
    <property type="nucleotide sequence ID" value="XM_007898600.2"/>
</dbReference>
<dbReference type="InterPro" id="IPR057207">
    <property type="entry name" value="FBXL15_LRR"/>
</dbReference>
<reference evidence="5" key="4">
    <citation type="submission" date="2025-05" db="UniProtKB">
        <authorList>
            <consortium name="Ensembl"/>
        </authorList>
    </citation>
    <scope>IDENTIFICATION</scope>
</reference>
<reference evidence="6" key="2">
    <citation type="journal article" date="2007" name="PLoS Biol.">
        <title>Survey sequencing and comparative analysis of the elephant shark (Callorhinchus milii) genome.</title>
        <authorList>
            <person name="Venkatesh B."/>
            <person name="Kirkness E.F."/>
            <person name="Loh Y.H."/>
            <person name="Halpern A.L."/>
            <person name="Lee A.P."/>
            <person name="Johnson J."/>
            <person name="Dandona N."/>
            <person name="Viswanathan L.D."/>
            <person name="Tay A."/>
            <person name="Venter J.C."/>
            <person name="Strausberg R.L."/>
            <person name="Brenner S."/>
        </authorList>
    </citation>
    <scope>NUCLEOTIDE SEQUENCE [LARGE SCALE GENOMIC DNA]</scope>
</reference>
<dbReference type="Pfam" id="PF25372">
    <property type="entry name" value="DUF7885"/>
    <property type="match status" value="1"/>
</dbReference>
<proteinExistence type="evidence at transcript level"/>
<dbReference type="CTD" id="196394"/>
<dbReference type="Proteomes" id="UP000314986">
    <property type="component" value="Unassembled WGS sequence"/>
</dbReference>
<evidence type="ECO:0000313" key="4">
    <source>
        <dbReference type="EMBL" id="AFP08385.1"/>
    </source>
</evidence>